<organism evidence="9 10">
    <name type="scientific">Candidatus Colimorpha enterica</name>
    <dbReference type="NCBI Taxonomy" id="3083063"/>
    <lineage>
        <taxon>Bacteria</taxon>
        <taxon>Pseudomonadati</taxon>
        <taxon>Bacteroidota</taxon>
        <taxon>Bacteroidia</taxon>
        <taxon>Bacteroidales</taxon>
        <taxon>Candidatus Colimorpha</taxon>
    </lineage>
</organism>
<evidence type="ECO:0000256" key="1">
    <source>
        <dbReference type="ARBA" id="ARBA00022490"/>
    </source>
</evidence>
<dbReference type="InterPro" id="IPR003753">
    <property type="entry name" value="Exonuc_VII_L"/>
</dbReference>
<dbReference type="Pfam" id="PF02601">
    <property type="entry name" value="Exonuc_VII_L"/>
    <property type="match status" value="1"/>
</dbReference>
<comment type="function">
    <text evidence="5">Bidirectionally degrades single-stranded DNA into large acid-insoluble oligonucleotides, which are then degraded further into small acid-soluble oligonucleotides.</text>
</comment>
<keyword evidence="1 5" id="KW-0963">Cytoplasm</keyword>
<dbReference type="GO" id="GO:0003676">
    <property type="term" value="F:nucleic acid binding"/>
    <property type="evidence" value="ECO:0007669"/>
    <property type="project" value="InterPro"/>
</dbReference>
<dbReference type="EC" id="3.1.11.6" evidence="5"/>
<protein>
    <recommendedName>
        <fullName evidence="5">Exodeoxyribonuclease 7 large subunit</fullName>
        <ecNumber evidence="5">3.1.11.6</ecNumber>
    </recommendedName>
    <alternativeName>
        <fullName evidence="5">Exodeoxyribonuclease VII large subunit</fullName>
        <shortName evidence="5">Exonuclease VII large subunit</shortName>
    </alternativeName>
</protein>
<sequence>MPDEARILTVGQLNDFAKMTLENNPVLNNVWVRGEISNFKHHFSGHMYFSVKDNAACIAAVMFRSSAEKLKFQPYDGMKVLLRGKVTLFPKDGKYQIYVSSMQPDGIGALYIAFEKLKSKLEAEGLFDEEIKKPIPRIPSAVGVITSPTGAAVRDIINVTGRRFPFAEVVLFPAQVQGEGAEQELIDGIRYFSTTRRVDVVIIGRGGGSIEDLWAFNSEALAREIRRSSVPVISAVGHETDFTICDFAADRRAPTPSAGAEIAVPDSGELKRKLGNVSTHMATLLSRETVHFRQRLSLLAGSRVLTSPTAYIDDRRNLLLSLSSDMERAVTAVIIGKRNGYARLSAVLNAVSPLKVISKGYSAVFRDDGQVVRSVRDVIPGDRITLRVSDGTVDADVVSVCGNEKKDKSEKEISRDGKL</sequence>
<dbReference type="AlphaFoldDB" id="A0AAE3FHL6"/>
<accession>A0AAE3FHL6</accession>
<comment type="catalytic activity">
    <reaction evidence="5 6">
        <text>Exonucleolytic cleavage in either 5'- to 3'- or 3'- to 5'-direction to yield nucleoside 5'-phosphates.</text>
        <dbReference type="EC" id="3.1.11.6"/>
    </reaction>
</comment>
<reference evidence="9 10" key="1">
    <citation type="submission" date="2022-03" db="EMBL/GenBank/DDBJ databases">
        <title>Metagenome-assembled genomes from swine fecal metagenomes.</title>
        <authorList>
            <person name="Holman D.B."/>
            <person name="Kommadath A."/>
        </authorList>
    </citation>
    <scope>NUCLEOTIDE SEQUENCE [LARGE SCALE GENOMIC DNA]</scope>
    <source>
        <strain evidence="9">SUG147</strain>
    </source>
</reference>
<proteinExistence type="inferred from homology"/>
<dbReference type="Proteomes" id="UP001139365">
    <property type="component" value="Unassembled WGS sequence"/>
</dbReference>
<comment type="caution">
    <text evidence="9">The sequence shown here is derived from an EMBL/GenBank/DDBJ whole genome shotgun (WGS) entry which is preliminary data.</text>
</comment>
<dbReference type="PANTHER" id="PTHR30008:SF0">
    <property type="entry name" value="EXODEOXYRIBONUCLEASE 7 LARGE SUBUNIT"/>
    <property type="match status" value="1"/>
</dbReference>
<evidence type="ECO:0000259" key="7">
    <source>
        <dbReference type="Pfam" id="PF02601"/>
    </source>
</evidence>
<dbReference type="HAMAP" id="MF_00378">
    <property type="entry name" value="Exonuc_7_L"/>
    <property type="match status" value="1"/>
</dbReference>
<dbReference type="InterPro" id="IPR020579">
    <property type="entry name" value="Exonuc_VII_lsu_C"/>
</dbReference>
<keyword evidence="3 5" id="KW-0378">Hydrolase</keyword>
<evidence type="ECO:0000256" key="5">
    <source>
        <dbReference type="HAMAP-Rule" id="MF_00378"/>
    </source>
</evidence>
<comment type="subcellular location">
    <subcellularLocation>
        <location evidence="5 6">Cytoplasm</location>
    </subcellularLocation>
</comment>
<keyword evidence="2 5" id="KW-0540">Nuclease</keyword>
<evidence type="ECO:0000256" key="4">
    <source>
        <dbReference type="ARBA" id="ARBA00022839"/>
    </source>
</evidence>
<evidence type="ECO:0000259" key="8">
    <source>
        <dbReference type="Pfam" id="PF13742"/>
    </source>
</evidence>
<dbReference type="GO" id="GO:0008855">
    <property type="term" value="F:exodeoxyribonuclease VII activity"/>
    <property type="evidence" value="ECO:0007669"/>
    <property type="project" value="UniProtKB-UniRule"/>
</dbReference>
<dbReference type="InterPro" id="IPR025824">
    <property type="entry name" value="OB-fold_nuc-bd_dom"/>
</dbReference>
<feature type="domain" description="OB-fold nucleic acid binding" evidence="8">
    <location>
        <begin position="8"/>
        <end position="103"/>
    </location>
</feature>
<evidence type="ECO:0000256" key="6">
    <source>
        <dbReference type="RuleBase" id="RU004355"/>
    </source>
</evidence>
<evidence type="ECO:0000313" key="9">
    <source>
        <dbReference type="EMBL" id="MCI5756132.1"/>
    </source>
</evidence>
<feature type="domain" description="Exonuclease VII large subunit C-terminal" evidence="7">
    <location>
        <begin position="126"/>
        <end position="340"/>
    </location>
</feature>
<dbReference type="CDD" id="cd04489">
    <property type="entry name" value="ExoVII_LU_OBF"/>
    <property type="match status" value="1"/>
</dbReference>
<dbReference type="EMBL" id="JALEMU010000123">
    <property type="protein sequence ID" value="MCI5756132.1"/>
    <property type="molecule type" value="Genomic_DNA"/>
</dbReference>
<evidence type="ECO:0000313" key="10">
    <source>
        <dbReference type="Proteomes" id="UP001139365"/>
    </source>
</evidence>
<dbReference type="NCBIfam" id="TIGR00237">
    <property type="entry name" value="xseA"/>
    <property type="match status" value="1"/>
</dbReference>
<evidence type="ECO:0000256" key="3">
    <source>
        <dbReference type="ARBA" id="ARBA00022801"/>
    </source>
</evidence>
<gene>
    <name evidence="5 9" type="primary">xseA</name>
    <name evidence="9" type="ORF">MR241_07555</name>
</gene>
<keyword evidence="4 5" id="KW-0269">Exonuclease</keyword>
<dbReference type="Pfam" id="PF13742">
    <property type="entry name" value="tRNA_anti_2"/>
    <property type="match status" value="1"/>
</dbReference>
<name>A0AAE3FHL6_9BACT</name>
<comment type="subunit">
    <text evidence="5">Heterooligomer composed of large and small subunits.</text>
</comment>
<dbReference type="GO" id="GO:0005737">
    <property type="term" value="C:cytoplasm"/>
    <property type="evidence" value="ECO:0007669"/>
    <property type="project" value="UniProtKB-SubCell"/>
</dbReference>
<dbReference type="GO" id="GO:0006308">
    <property type="term" value="P:DNA catabolic process"/>
    <property type="evidence" value="ECO:0007669"/>
    <property type="project" value="UniProtKB-UniRule"/>
</dbReference>
<dbReference type="GO" id="GO:0009318">
    <property type="term" value="C:exodeoxyribonuclease VII complex"/>
    <property type="evidence" value="ECO:0007669"/>
    <property type="project" value="UniProtKB-UniRule"/>
</dbReference>
<dbReference type="PANTHER" id="PTHR30008">
    <property type="entry name" value="EXODEOXYRIBONUCLEASE 7 LARGE SUBUNIT"/>
    <property type="match status" value="1"/>
</dbReference>
<comment type="similarity">
    <text evidence="5 6">Belongs to the XseA family.</text>
</comment>
<evidence type="ECO:0000256" key="2">
    <source>
        <dbReference type="ARBA" id="ARBA00022722"/>
    </source>
</evidence>